<comment type="subcellular location">
    <subcellularLocation>
        <location evidence="8">Cytoplasm</location>
    </subcellularLocation>
</comment>
<dbReference type="InterPro" id="IPR004568">
    <property type="entry name" value="Ppantetheine-prot_Trfase_dom"/>
</dbReference>
<keyword evidence="8" id="KW-0963">Cytoplasm</keyword>
<dbReference type="GO" id="GO:0005737">
    <property type="term" value="C:cytoplasm"/>
    <property type="evidence" value="ECO:0007669"/>
    <property type="project" value="UniProtKB-SubCell"/>
</dbReference>
<dbReference type="Proteomes" id="UP000199581">
    <property type="component" value="Unassembled WGS sequence"/>
</dbReference>
<evidence type="ECO:0000313" key="11">
    <source>
        <dbReference type="Proteomes" id="UP000199581"/>
    </source>
</evidence>
<accession>A0A8G2C3B9</accession>
<dbReference type="EMBL" id="FOTO01000006">
    <property type="protein sequence ID" value="SFL79135.1"/>
    <property type="molecule type" value="Genomic_DNA"/>
</dbReference>
<evidence type="ECO:0000256" key="4">
    <source>
        <dbReference type="ARBA" id="ARBA00022832"/>
    </source>
</evidence>
<evidence type="ECO:0000313" key="10">
    <source>
        <dbReference type="EMBL" id="SFL79135.1"/>
    </source>
</evidence>
<keyword evidence="1 8" id="KW-0444">Lipid biosynthesis</keyword>
<comment type="caution">
    <text evidence="10">The sequence shown here is derived from an EMBL/GenBank/DDBJ whole genome shotgun (WGS) entry which is preliminary data.</text>
</comment>
<feature type="domain" description="4'-phosphopantetheinyl transferase" evidence="9">
    <location>
        <begin position="8"/>
        <end position="100"/>
    </location>
</feature>
<evidence type="ECO:0000259" key="9">
    <source>
        <dbReference type="Pfam" id="PF01648"/>
    </source>
</evidence>
<keyword evidence="5 8" id="KW-0460">Magnesium</keyword>
<feature type="binding site" evidence="8">
    <location>
        <position position="59"/>
    </location>
    <ligand>
        <name>Mg(2+)</name>
        <dbReference type="ChEBI" id="CHEBI:18420"/>
    </ligand>
</feature>
<keyword evidence="7 8" id="KW-0275">Fatty acid biosynthesis</keyword>
<evidence type="ECO:0000256" key="6">
    <source>
        <dbReference type="ARBA" id="ARBA00023098"/>
    </source>
</evidence>
<dbReference type="InterPro" id="IPR002582">
    <property type="entry name" value="ACPS"/>
</dbReference>
<dbReference type="InterPro" id="IPR008278">
    <property type="entry name" value="4-PPantetheinyl_Trfase_dom"/>
</dbReference>
<reference evidence="10 11" key="1">
    <citation type="submission" date="2016-10" db="EMBL/GenBank/DDBJ databases">
        <authorList>
            <person name="Varghese N."/>
            <person name="Submissions S."/>
        </authorList>
    </citation>
    <scope>NUCLEOTIDE SEQUENCE [LARGE SCALE GENOMIC DNA]</scope>
    <source>
        <strain evidence="10 11">DSM 1741</strain>
    </source>
</reference>
<dbReference type="NCBIfam" id="TIGR00556">
    <property type="entry name" value="pantethn_trn"/>
    <property type="match status" value="1"/>
</dbReference>
<dbReference type="AlphaFoldDB" id="A0A8G2C3B9"/>
<keyword evidence="6 8" id="KW-0443">Lipid metabolism</keyword>
<evidence type="ECO:0000256" key="8">
    <source>
        <dbReference type="HAMAP-Rule" id="MF_00101"/>
    </source>
</evidence>
<dbReference type="Pfam" id="PF01648">
    <property type="entry name" value="ACPS"/>
    <property type="match status" value="1"/>
</dbReference>
<dbReference type="NCBIfam" id="NF011251">
    <property type="entry name" value="PRK14657.1"/>
    <property type="match status" value="1"/>
</dbReference>
<feature type="binding site" evidence="8">
    <location>
        <position position="12"/>
    </location>
    <ligand>
        <name>Mg(2+)</name>
        <dbReference type="ChEBI" id="CHEBI:18420"/>
    </ligand>
</feature>
<comment type="similarity">
    <text evidence="8">Belongs to the P-Pant transferase superfamily. AcpS family.</text>
</comment>
<keyword evidence="11" id="KW-1185">Reference proteome</keyword>
<evidence type="ECO:0000256" key="5">
    <source>
        <dbReference type="ARBA" id="ARBA00022842"/>
    </source>
</evidence>
<dbReference type="NCBIfam" id="TIGR00516">
    <property type="entry name" value="acpS"/>
    <property type="match status" value="1"/>
</dbReference>
<evidence type="ECO:0000256" key="3">
    <source>
        <dbReference type="ARBA" id="ARBA00022723"/>
    </source>
</evidence>
<comment type="function">
    <text evidence="8">Transfers the 4'-phosphopantetheine moiety from coenzyme A to a Ser of acyl-carrier-protein.</text>
</comment>
<evidence type="ECO:0000256" key="1">
    <source>
        <dbReference type="ARBA" id="ARBA00022516"/>
    </source>
</evidence>
<dbReference type="EC" id="2.7.8.7" evidence="8"/>
<evidence type="ECO:0000256" key="2">
    <source>
        <dbReference type="ARBA" id="ARBA00022679"/>
    </source>
</evidence>
<dbReference type="InterPro" id="IPR037143">
    <property type="entry name" value="4-PPantetheinyl_Trfase_dom_sf"/>
</dbReference>
<evidence type="ECO:0000256" key="7">
    <source>
        <dbReference type="ARBA" id="ARBA00023160"/>
    </source>
</evidence>
<protein>
    <recommendedName>
        <fullName evidence="8">Holo-[acyl-carrier-protein] synthase</fullName>
        <shortName evidence="8">Holo-ACP synthase</shortName>
        <ecNumber evidence="8">2.7.8.7</ecNumber>
    </recommendedName>
    <alternativeName>
        <fullName evidence="8">4'-phosphopantetheinyl transferase AcpS</fullName>
    </alternativeName>
</protein>
<keyword evidence="4 8" id="KW-0276">Fatty acid metabolism</keyword>
<dbReference type="GO" id="GO:0000287">
    <property type="term" value="F:magnesium ion binding"/>
    <property type="evidence" value="ECO:0007669"/>
    <property type="project" value="UniProtKB-UniRule"/>
</dbReference>
<comment type="catalytic activity">
    <reaction evidence="8">
        <text>apo-[ACP] + CoA = holo-[ACP] + adenosine 3',5'-bisphosphate + H(+)</text>
        <dbReference type="Rhea" id="RHEA:12068"/>
        <dbReference type="Rhea" id="RHEA-COMP:9685"/>
        <dbReference type="Rhea" id="RHEA-COMP:9690"/>
        <dbReference type="ChEBI" id="CHEBI:15378"/>
        <dbReference type="ChEBI" id="CHEBI:29999"/>
        <dbReference type="ChEBI" id="CHEBI:57287"/>
        <dbReference type="ChEBI" id="CHEBI:58343"/>
        <dbReference type="ChEBI" id="CHEBI:64479"/>
        <dbReference type="EC" id="2.7.8.7"/>
    </reaction>
</comment>
<keyword evidence="2 8" id="KW-0808">Transferase</keyword>
<keyword evidence="3 8" id="KW-0479">Metal-binding</keyword>
<dbReference type="SUPFAM" id="SSF56214">
    <property type="entry name" value="4'-phosphopantetheinyl transferase"/>
    <property type="match status" value="1"/>
</dbReference>
<name>A0A8G2C3B9_DESNO</name>
<dbReference type="HAMAP" id="MF_00101">
    <property type="entry name" value="AcpS"/>
    <property type="match status" value="1"/>
</dbReference>
<comment type="cofactor">
    <cofactor evidence="8">
        <name>Mg(2+)</name>
        <dbReference type="ChEBI" id="CHEBI:18420"/>
    </cofactor>
</comment>
<organism evidence="10 11">
    <name type="scientific">Desulfomicrobium norvegicum (strain DSM 1741 / NCIMB 8310)</name>
    <name type="common">Desulfovibrio baculatus (strain Norway 4)</name>
    <name type="synonym">Desulfovibrio desulfuricans (strain Norway 4)</name>
    <dbReference type="NCBI Taxonomy" id="52561"/>
    <lineage>
        <taxon>Bacteria</taxon>
        <taxon>Pseudomonadati</taxon>
        <taxon>Thermodesulfobacteriota</taxon>
        <taxon>Desulfovibrionia</taxon>
        <taxon>Desulfovibrionales</taxon>
        <taxon>Desulfomicrobiaceae</taxon>
        <taxon>Desulfomicrobium</taxon>
    </lineage>
</organism>
<sequence>MVRDMIIGVGVDIAELERIARSYSRFGDKFSSRILTPVEMALVPSVAIPFLASRFAAKEAAVKALGTGFSGGITFQDIEVRSDALGKPLIFFHNQAELRCRALGVRTAHITLSHSRENAVAMVILEG</sequence>
<dbReference type="GO" id="GO:0008897">
    <property type="term" value="F:holo-[acyl-carrier-protein] synthase activity"/>
    <property type="evidence" value="ECO:0007669"/>
    <property type="project" value="UniProtKB-UniRule"/>
</dbReference>
<dbReference type="Gene3D" id="3.90.470.20">
    <property type="entry name" value="4'-phosphopantetheinyl transferase domain"/>
    <property type="match status" value="1"/>
</dbReference>
<gene>
    <name evidence="8" type="primary">acpS</name>
    <name evidence="10" type="ORF">SAMN05421830_106165</name>
</gene>
<proteinExistence type="inferred from homology"/>
<dbReference type="GO" id="GO:0006633">
    <property type="term" value="P:fatty acid biosynthetic process"/>
    <property type="evidence" value="ECO:0007669"/>
    <property type="project" value="UniProtKB-UniRule"/>
</dbReference>